<dbReference type="RefSeq" id="WP_029619164.1">
    <property type="nucleotide sequence ID" value="NZ_CAJXID010000010.1"/>
</dbReference>
<feature type="compositionally biased region" description="Basic and acidic residues" evidence="1">
    <location>
        <begin position="21"/>
        <end position="32"/>
    </location>
</feature>
<dbReference type="Proteomes" id="UP000052167">
    <property type="component" value="Unassembled WGS sequence"/>
</dbReference>
<organism evidence="2 3">
    <name type="scientific">Pseudorhizobium pelagicum</name>
    <dbReference type="NCBI Taxonomy" id="1509405"/>
    <lineage>
        <taxon>Bacteria</taxon>
        <taxon>Pseudomonadati</taxon>
        <taxon>Pseudomonadota</taxon>
        <taxon>Alphaproteobacteria</taxon>
        <taxon>Hyphomicrobiales</taxon>
        <taxon>Rhizobiaceae</taxon>
        <taxon>Rhizobium/Agrobacterium group</taxon>
        <taxon>Pseudorhizobium</taxon>
    </lineage>
</organism>
<comment type="caution">
    <text evidence="2">The sequence shown here is derived from an EMBL/GenBank/DDBJ whole genome shotgun (WGS) entry which is preliminary data.</text>
</comment>
<reference evidence="2 3" key="1">
    <citation type="submission" date="2014-06" db="EMBL/GenBank/DDBJ databases">
        <title>Rhizobium pelagicum/R2-400B4.</title>
        <authorList>
            <person name="Kimes N.E."/>
            <person name="Lopez-Perez M."/>
        </authorList>
    </citation>
    <scope>NUCLEOTIDE SEQUENCE [LARGE SCALE GENOMIC DNA]</scope>
    <source>
        <strain evidence="2 3">R2-400B4</strain>
    </source>
</reference>
<dbReference type="OrthoDB" id="8372643at2"/>
<accession>A0A922P0D1</accession>
<evidence type="ECO:0000313" key="3">
    <source>
        <dbReference type="Proteomes" id="UP000052167"/>
    </source>
</evidence>
<dbReference type="AlphaFoldDB" id="A0A922P0D1"/>
<keyword evidence="3" id="KW-1185">Reference proteome</keyword>
<name>A0A922P0D1_9HYPH</name>
<proteinExistence type="predicted"/>
<evidence type="ECO:0000256" key="1">
    <source>
        <dbReference type="SAM" id="MobiDB-lite"/>
    </source>
</evidence>
<sequence length="98" mass="10437">MKIDSGLSGYPYPTRSQTIERVSEEVAPREVEQRQRSAFAITGSSTLLSSSLANALWVIGGSEEDAATDGGRTAASSASADMPADWVEGMYLEFSENS</sequence>
<protein>
    <submittedName>
        <fullName evidence="2">Uncharacterized protein</fullName>
    </submittedName>
</protein>
<gene>
    <name evidence="2" type="ORF">GV68_03865</name>
</gene>
<evidence type="ECO:0000313" key="2">
    <source>
        <dbReference type="EMBL" id="KEQ07925.1"/>
    </source>
</evidence>
<dbReference type="EMBL" id="JOKJ01000011">
    <property type="protein sequence ID" value="KEQ07925.1"/>
    <property type="molecule type" value="Genomic_DNA"/>
</dbReference>
<feature type="region of interest" description="Disordered" evidence="1">
    <location>
        <begin position="1"/>
        <end position="32"/>
    </location>
</feature>